<comment type="similarity">
    <text evidence="3">Belongs to the ERG4/ERG24 family.</text>
</comment>
<comment type="caution">
    <text evidence="25">The sequence shown here is derived from an EMBL/GenBank/DDBJ whole genome shotgun (WGS) entry which is preliminary data.</text>
</comment>
<dbReference type="EMBL" id="QEAQ01000047">
    <property type="protein sequence ID" value="TPX57768.1"/>
    <property type="molecule type" value="Genomic_DNA"/>
</dbReference>
<keyword evidence="4" id="KW-0444">Lipid biosynthesis</keyword>
<comment type="catalytic activity">
    <reaction evidence="21">
        <text>cholesterol + NADP(+) = 7-dehydrocholesterol + NADPH + H(+)</text>
        <dbReference type="Rhea" id="RHEA:23984"/>
        <dbReference type="ChEBI" id="CHEBI:15378"/>
        <dbReference type="ChEBI" id="CHEBI:16113"/>
        <dbReference type="ChEBI" id="CHEBI:17759"/>
        <dbReference type="ChEBI" id="CHEBI:57783"/>
        <dbReference type="ChEBI" id="CHEBI:58349"/>
        <dbReference type="EC" id="1.3.1.21"/>
    </reaction>
    <physiologicalReaction direction="right-to-left" evidence="21">
        <dbReference type="Rhea" id="RHEA:23986"/>
    </physiologicalReaction>
</comment>
<feature type="transmembrane region" description="Helical" evidence="24">
    <location>
        <begin position="178"/>
        <end position="198"/>
    </location>
</feature>
<reference evidence="25 26" key="1">
    <citation type="journal article" date="2019" name="Sci. Rep.">
        <title>Comparative genomics of chytrid fungi reveal insights into the obligate biotrophic and pathogenic lifestyle of Synchytrium endobioticum.</title>
        <authorList>
            <person name="van de Vossenberg B.T.L.H."/>
            <person name="Warris S."/>
            <person name="Nguyen H.D.T."/>
            <person name="van Gent-Pelzer M.P.E."/>
            <person name="Joly D.L."/>
            <person name="van de Geest H.C."/>
            <person name="Bonants P.J.M."/>
            <person name="Smith D.S."/>
            <person name="Levesque C.A."/>
            <person name="van der Lee T.A.J."/>
        </authorList>
    </citation>
    <scope>NUCLEOTIDE SEQUENCE [LARGE SCALE GENOMIC DNA]</scope>
    <source>
        <strain evidence="25 26">CBS 809.83</strain>
    </source>
</reference>
<evidence type="ECO:0000256" key="22">
    <source>
        <dbReference type="ARBA" id="ARBA00047826"/>
    </source>
</evidence>
<keyword evidence="6 24" id="KW-0812">Transmembrane</keyword>
<organism evidence="25 26">
    <name type="scientific">Powellomyces hirtus</name>
    <dbReference type="NCBI Taxonomy" id="109895"/>
    <lineage>
        <taxon>Eukaryota</taxon>
        <taxon>Fungi</taxon>
        <taxon>Fungi incertae sedis</taxon>
        <taxon>Chytridiomycota</taxon>
        <taxon>Chytridiomycota incertae sedis</taxon>
        <taxon>Chytridiomycetes</taxon>
        <taxon>Spizellomycetales</taxon>
        <taxon>Powellomycetaceae</taxon>
        <taxon>Powellomyces</taxon>
    </lineage>
</organism>
<keyword evidence="17" id="KW-0753">Steroid metabolism</keyword>
<feature type="compositionally biased region" description="Basic and acidic residues" evidence="23">
    <location>
        <begin position="12"/>
        <end position="30"/>
    </location>
</feature>
<evidence type="ECO:0000256" key="9">
    <source>
        <dbReference type="ARBA" id="ARBA00022857"/>
    </source>
</evidence>
<dbReference type="STRING" id="109895.A0A507E3Q3"/>
<gene>
    <name evidence="25" type="ORF">PhCBS80983_g03585</name>
</gene>
<evidence type="ECO:0000256" key="1">
    <source>
        <dbReference type="ARBA" id="ARBA00004477"/>
    </source>
</evidence>
<comment type="pathway">
    <text evidence="2">Steroid biosynthesis; cholesterol biosynthesis.</text>
</comment>
<evidence type="ECO:0000313" key="26">
    <source>
        <dbReference type="Proteomes" id="UP000318582"/>
    </source>
</evidence>
<keyword evidence="26" id="KW-1185">Reference proteome</keyword>
<evidence type="ECO:0000256" key="3">
    <source>
        <dbReference type="ARBA" id="ARBA00005402"/>
    </source>
</evidence>
<protein>
    <recommendedName>
        <fullName evidence="19">7-dehydrocholesterol reductase</fullName>
        <ecNumber evidence="18">1.3.1.21</ecNumber>
    </recommendedName>
    <alternativeName>
        <fullName evidence="20">Sterol Delta(7)-reductase</fullName>
    </alternativeName>
</protein>
<evidence type="ECO:0000256" key="13">
    <source>
        <dbReference type="ARBA" id="ARBA00023011"/>
    </source>
</evidence>
<feature type="transmembrane region" description="Helical" evidence="24">
    <location>
        <begin position="264"/>
        <end position="283"/>
    </location>
</feature>
<dbReference type="Proteomes" id="UP000318582">
    <property type="component" value="Unassembled WGS sequence"/>
</dbReference>
<evidence type="ECO:0000256" key="2">
    <source>
        <dbReference type="ARBA" id="ARBA00004770"/>
    </source>
</evidence>
<proteinExistence type="inferred from homology"/>
<dbReference type="EC" id="1.3.1.21" evidence="18"/>
<dbReference type="GO" id="GO:0016132">
    <property type="term" value="P:brassinosteroid biosynthetic process"/>
    <property type="evidence" value="ECO:0007669"/>
    <property type="project" value="TreeGrafter"/>
</dbReference>
<evidence type="ECO:0000256" key="16">
    <source>
        <dbReference type="ARBA" id="ARBA00023166"/>
    </source>
</evidence>
<evidence type="ECO:0000256" key="5">
    <source>
        <dbReference type="ARBA" id="ARBA00022548"/>
    </source>
</evidence>
<dbReference type="PANTHER" id="PTHR21257">
    <property type="entry name" value="DELTA(14)-STEROL REDUCTASE"/>
    <property type="match status" value="1"/>
</dbReference>
<keyword evidence="11 24" id="KW-1133">Transmembrane helix</keyword>
<dbReference type="PANTHER" id="PTHR21257:SF38">
    <property type="entry name" value="7-DEHYDROCHOLESTEROL REDUCTASE"/>
    <property type="match status" value="1"/>
</dbReference>
<dbReference type="InterPro" id="IPR018083">
    <property type="entry name" value="Sterol_reductase_CS"/>
</dbReference>
<dbReference type="GO" id="GO:0047598">
    <property type="term" value="F:7-dehydrocholesterol reductase activity"/>
    <property type="evidence" value="ECO:0007669"/>
    <property type="project" value="UniProtKB-EC"/>
</dbReference>
<keyword evidence="5" id="KW-0153">Cholesterol metabolism</keyword>
<dbReference type="Pfam" id="PF01222">
    <property type="entry name" value="ERG4_ERG24"/>
    <property type="match status" value="1"/>
</dbReference>
<evidence type="ECO:0000256" key="10">
    <source>
        <dbReference type="ARBA" id="ARBA00022955"/>
    </source>
</evidence>
<keyword evidence="12" id="KW-0560">Oxidoreductase</keyword>
<name>A0A507E3Q3_9FUNG</name>
<keyword evidence="10" id="KW-0752">Steroid biosynthesis</keyword>
<feature type="transmembrane region" description="Helical" evidence="24">
    <location>
        <begin position="144"/>
        <end position="166"/>
    </location>
</feature>
<evidence type="ECO:0000256" key="6">
    <source>
        <dbReference type="ARBA" id="ARBA00022692"/>
    </source>
</evidence>
<keyword evidence="15 24" id="KW-0472">Membrane</keyword>
<keyword evidence="8" id="KW-0256">Endoplasmic reticulum</keyword>
<feature type="transmembrane region" description="Helical" evidence="24">
    <location>
        <begin position="112"/>
        <end position="132"/>
    </location>
</feature>
<evidence type="ECO:0000313" key="25">
    <source>
        <dbReference type="EMBL" id="TPX57768.1"/>
    </source>
</evidence>
<sequence>MALSAESSIRQRTGEAVKKPVDAATARKDGAQTGKTWGRARDVGTINIIICGAIMAFCPLFVVYAWMSCTSFQCSLMGPLEKVFKADSIESGIRTLVHDDFPKPTSEGFKLYFAWLAFQAVCYSWLPGKIGYGQMTPAGYTLPYIVNGLLTWIVTHALFFGASLGLGLFPASIIHDNWGGLLIATNVYGYLLTGFCYLKAQIAPSHREDRKFSGSIIYDLYMGIEFNPRFGKYFDFKLFHNGRPGIVAWTLIDMSFAAAQYQRIGYVTNSMILLNLLHLTYVIDFFINEDWYLRTIDIAHDHFGFYLSWGDTVWLPFMYTLQSHYLVRNPVDMTWPWFTFVFVLGASGYYIFRAVNHQKDIVRRTDGACNIWGRPAKVIRTEFVTSDGKVHKSLLLCSGFWGLSRHFNYVGDLLISSAMCLTCGFEHLLPYFYIIFMTILLLQRVARDQERCKGKYGAYWVEYCRAVPYKLIPYVY</sequence>
<feature type="compositionally biased region" description="Polar residues" evidence="23">
    <location>
        <begin position="1"/>
        <end position="11"/>
    </location>
</feature>
<keyword evidence="7" id="KW-0152">Cholesterol biosynthesis</keyword>
<accession>A0A507E3Q3</accession>
<dbReference type="InterPro" id="IPR001171">
    <property type="entry name" value="ERG24_DHCR-like"/>
</dbReference>
<evidence type="ECO:0000256" key="14">
    <source>
        <dbReference type="ARBA" id="ARBA00023098"/>
    </source>
</evidence>
<evidence type="ECO:0000256" key="19">
    <source>
        <dbReference type="ARBA" id="ARBA00039984"/>
    </source>
</evidence>
<evidence type="ECO:0000256" key="24">
    <source>
        <dbReference type="SAM" id="Phobius"/>
    </source>
</evidence>
<comment type="catalytic activity">
    <reaction evidence="22">
        <text>7-dehydrodesmosterol + NADPH + H(+) = desmosterol + NADP(+)</text>
        <dbReference type="Rhea" id="RHEA:46740"/>
        <dbReference type="ChEBI" id="CHEBI:15378"/>
        <dbReference type="ChEBI" id="CHEBI:17737"/>
        <dbReference type="ChEBI" id="CHEBI:27910"/>
        <dbReference type="ChEBI" id="CHEBI:57783"/>
        <dbReference type="ChEBI" id="CHEBI:58349"/>
    </reaction>
    <physiologicalReaction direction="left-to-right" evidence="22">
        <dbReference type="Rhea" id="RHEA:46741"/>
    </physiologicalReaction>
</comment>
<feature type="region of interest" description="Disordered" evidence="23">
    <location>
        <begin position="1"/>
        <end position="30"/>
    </location>
</feature>
<keyword evidence="14" id="KW-0443">Lipid metabolism</keyword>
<dbReference type="AlphaFoldDB" id="A0A507E3Q3"/>
<evidence type="ECO:0000256" key="11">
    <source>
        <dbReference type="ARBA" id="ARBA00022989"/>
    </source>
</evidence>
<dbReference type="Gene3D" id="1.20.120.1630">
    <property type="match status" value="1"/>
</dbReference>
<feature type="transmembrane region" description="Helical" evidence="24">
    <location>
        <begin position="45"/>
        <end position="67"/>
    </location>
</feature>
<evidence type="ECO:0000256" key="7">
    <source>
        <dbReference type="ARBA" id="ARBA00022778"/>
    </source>
</evidence>
<evidence type="ECO:0000256" key="4">
    <source>
        <dbReference type="ARBA" id="ARBA00022516"/>
    </source>
</evidence>
<evidence type="ECO:0000256" key="8">
    <source>
        <dbReference type="ARBA" id="ARBA00022824"/>
    </source>
</evidence>
<evidence type="ECO:0000256" key="17">
    <source>
        <dbReference type="ARBA" id="ARBA00023221"/>
    </source>
</evidence>
<dbReference type="PROSITE" id="PS01017">
    <property type="entry name" value="STEROL_REDUCT_1"/>
    <property type="match status" value="1"/>
</dbReference>
<comment type="subcellular location">
    <subcellularLocation>
        <location evidence="1">Endoplasmic reticulum membrane</location>
        <topology evidence="1">Multi-pass membrane protein</topology>
    </subcellularLocation>
</comment>
<feature type="transmembrane region" description="Helical" evidence="24">
    <location>
        <begin position="333"/>
        <end position="352"/>
    </location>
</feature>
<keyword evidence="9" id="KW-0521">NADP</keyword>
<dbReference type="GO" id="GO:0005789">
    <property type="term" value="C:endoplasmic reticulum membrane"/>
    <property type="evidence" value="ECO:0007669"/>
    <property type="project" value="UniProtKB-SubCell"/>
</dbReference>
<evidence type="ECO:0000256" key="18">
    <source>
        <dbReference type="ARBA" id="ARBA00038851"/>
    </source>
</evidence>
<evidence type="ECO:0000256" key="20">
    <source>
        <dbReference type="ARBA" id="ARBA00042688"/>
    </source>
</evidence>
<evidence type="ECO:0000256" key="15">
    <source>
        <dbReference type="ARBA" id="ARBA00023136"/>
    </source>
</evidence>
<dbReference type="FunFam" id="1.20.120.1630:FF:000004">
    <property type="entry name" value="7-dehydrocholesterol reductase"/>
    <property type="match status" value="1"/>
</dbReference>
<evidence type="ECO:0000256" key="12">
    <source>
        <dbReference type="ARBA" id="ARBA00023002"/>
    </source>
</evidence>
<keyword evidence="13" id="KW-0756">Sterol biosynthesis</keyword>
<dbReference type="GO" id="GO:0006695">
    <property type="term" value="P:cholesterol biosynthetic process"/>
    <property type="evidence" value="ECO:0007669"/>
    <property type="project" value="UniProtKB-KW"/>
</dbReference>
<evidence type="ECO:0000256" key="21">
    <source>
        <dbReference type="ARBA" id="ARBA00047795"/>
    </source>
</evidence>
<evidence type="ECO:0000256" key="23">
    <source>
        <dbReference type="SAM" id="MobiDB-lite"/>
    </source>
</evidence>
<keyword evidence="16" id="KW-1207">Sterol metabolism</keyword>